<keyword evidence="4" id="KW-0804">Transcription</keyword>
<feature type="domain" description="HTH lysR-type" evidence="5">
    <location>
        <begin position="1"/>
        <end position="58"/>
    </location>
</feature>
<dbReference type="Gene3D" id="1.10.10.10">
    <property type="entry name" value="Winged helix-like DNA-binding domain superfamily/Winged helix DNA-binding domain"/>
    <property type="match status" value="1"/>
</dbReference>
<dbReference type="SUPFAM" id="SSF46785">
    <property type="entry name" value="Winged helix' DNA-binding domain"/>
    <property type="match status" value="1"/>
</dbReference>
<dbReference type="InterPro" id="IPR036388">
    <property type="entry name" value="WH-like_DNA-bd_sf"/>
</dbReference>
<dbReference type="PANTHER" id="PTHR30126">
    <property type="entry name" value="HTH-TYPE TRANSCRIPTIONAL REGULATOR"/>
    <property type="match status" value="1"/>
</dbReference>
<dbReference type="Pfam" id="PF00126">
    <property type="entry name" value="HTH_1"/>
    <property type="match status" value="1"/>
</dbReference>
<dbReference type="AlphaFoldDB" id="A0A1I2BQ60"/>
<keyword evidence="2" id="KW-0805">Transcription regulation</keyword>
<evidence type="ECO:0000313" key="7">
    <source>
        <dbReference type="Proteomes" id="UP000198589"/>
    </source>
</evidence>
<dbReference type="InterPro" id="IPR005119">
    <property type="entry name" value="LysR_subst-bd"/>
</dbReference>
<gene>
    <name evidence="6" type="ORF">SAMN05216574_104210</name>
</gene>
<name>A0A1I2BQ60_9ACTN</name>
<comment type="similarity">
    <text evidence="1">Belongs to the LysR transcriptional regulatory family.</text>
</comment>
<dbReference type="SUPFAM" id="SSF53850">
    <property type="entry name" value="Periplasmic binding protein-like II"/>
    <property type="match status" value="1"/>
</dbReference>
<dbReference type="PROSITE" id="PS50931">
    <property type="entry name" value="HTH_LYSR"/>
    <property type="match status" value="1"/>
</dbReference>
<accession>A0A1I2BQ60</accession>
<dbReference type="GO" id="GO:0003700">
    <property type="term" value="F:DNA-binding transcription factor activity"/>
    <property type="evidence" value="ECO:0007669"/>
    <property type="project" value="InterPro"/>
</dbReference>
<dbReference type="Gene3D" id="3.40.190.290">
    <property type="match status" value="1"/>
</dbReference>
<keyword evidence="3 6" id="KW-0238">DNA-binding</keyword>
<evidence type="ECO:0000256" key="2">
    <source>
        <dbReference type="ARBA" id="ARBA00023015"/>
    </source>
</evidence>
<dbReference type="STRING" id="1798228.SAMN05216574_104210"/>
<dbReference type="InterPro" id="IPR036390">
    <property type="entry name" value="WH_DNA-bd_sf"/>
</dbReference>
<dbReference type="RefSeq" id="WP_092196100.1">
    <property type="nucleotide sequence ID" value="NZ_FOND01000004.1"/>
</dbReference>
<dbReference type="OrthoDB" id="4512679at2"/>
<dbReference type="GO" id="GO:0000976">
    <property type="term" value="F:transcription cis-regulatory region binding"/>
    <property type="evidence" value="ECO:0007669"/>
    <property type="project" value="TreeGrafter"/>
</dbReference>
<evidence type="ECO:0000256" key="4">
    <source>
        <dbReference type="ARBA" id="ARBA00023163"/>
    </source>
</evidence>
<dbReference type="EMBL" id="FOND01000004">
    <property type="protein sequence ID" value="SFE57370.1"/>
    <property type="molecule type" value="Genomic_DNA"/>
</dbReference>
<dbReference type="InterPro" id="IPR000847">
    <property type="entry name" value="LysR_HTH_N"/>
</dbReference>
<dbReference type="Proteomes" id="UP000198589">
    <property type="component" value="Unassembled WGS sequence"/>
</dbReference>
<reference evidence="7" key="1">
    <citation type="submission" date="2016-10" db="EMBL/GenBank/DDBJ databases">
        <authorList>
            <person name="Varghese N."/>
            <person name="Submissions S."/>
        </authorList>
    </citation>
    <scope>NUCLEOTIDE SEQUENCE [LARGE SCALE GENOMIC DNA]</scope>
    <source>
        <strain evidence="7">DSM 46838</strain>
    </source>
</reference>
<dbReference type="Pfam" id="PF03466">
    <property type="entry name" value="LysR_substrate"/>
    <property type="match status" value="1"/>
</dbReference>
<evidence type="ECO:0000313" key="6">
    <source>
        <dbReference type="EMBL" id="SFE57370.1"/>
    </source>
</evidence>
<sequence>MTFTQLRTFALVAELGSLRAAAKALGVSEPAVSSAVAALRADLGDPLFRRTGAGITLTPGGRALATRARELVRLADRTRREVSQATSAGSLRVLATAACAEHVAGAAVAAFTRRLNRAAVDLTVGSTGCAASALADDVADIVLGVRPRPVSGPAPDAVPFLRYERIVVAAPGHPLAGRRRLAVADLGGRPWLTGPGGFEAGSEEERWADRAGLPTEVEECESEAAALTAVRSGPGLLLALAHAVAGDLRRGTLVRLPVEGTPVTGLWWATIPGDGRATSAARALQRFLTTPDATSALLDRPTRPRPTVRVGLWSSPVP</sequence>
<proteinExistence type="inferred from homology"/>
<organism evidence="6 7">
    <name type="scientific">Blastococcus tunisiensis</name>
    <dbReference type="NCBI Taxonomy" id="1798228"/>
    <lineage>
        <taxon>Bacteria</taxon>
        <taxon>Bacillati</taxon>
        <taxon>Actinomycetota</taxon>
        <taxon>Actinomycetes</taxon>
        <taxon>Geodermatophilales</taxon>
        <taxon>Geodermatophilaceae</taxon>
        <taxon>Blastococcus</taxon>
    </lineage>
</organism>
<evidence type="ECO:0000256" key="3">
    <source>
        <dbReference type="ARBA" id="ARBA00023125"/>
    </source>
</evidence>
<keyword evidence="7" id="KW-1185">Reference proteome</keyword>
<evidence type="ECO:0000259" key="5">
    <source>
        <dbReference type="PROSITE" id="PS50931"/>
    </source>
</evidence>
<evidence type="ECO:0000256" key="1">
    <source>
        <dbReference type="ARBA" id="ARBA00009437"/>
    </source>
</evidence>
<dbReference type="PRINTS" id="PR00039">
    <property type="entry name" value="HTHLYSR"/>
</dbReference>
<protein>
    <submittedName>
        <fullName evidence="6">DNA-binding transcriptional regulator, LysR family</fullName>
    </submittedName>
</protein>
<dbReference type="PANTHER" id="PTHR30126:SF39">
    <property type="entry name" value="HTH-TYPE TRANSCRIPTIONAL REGULATOR CYSL"/>
    <property type="match status" value="1"/>
</dbReference>